<dbReference type="AlphaFoldDB" id="A0A2Z5GBN3"/>
<sequence>MAAEVIVFLRFKFLLSRHRGNHRKQKRQIESAIPFLFKLRAKTLMGFELDRCMAFLPSLPEDVL</sequence>
<dbReference type="EMBL" id="CP030842">
    <property type="protein sequence ID" value="AXC16066.1"/>
    <property type="molecule type" value="Genomic_DNA"/>
</dbReference>
<dbReference type="KEGG" id="abas:ACPOL_6858"/>
<keyword evidence="1" id="KW-0614">Plasmid</keyword>
<accession>A0A2Z5GBN3</accession>
<organism evidence="1 2">
    <name type="scientific">Acidisarcina polymorpha</name>
    <dbReference type="NCBI Taxonomy" id="2211140"/>
    <lineage>
        <taxon>Bacteria</taxon>
        <taxon>Pseudomonadati</taxon>
        <taxon>Acidobacteriota</taxon>
        <taxon>Terriglobia</taxon>
        <taxon>Terriglobales</taxon>
        <taxon>Acidobacteriaceae</taxon>
        <taxon>Acidisarcina</taxon>
    </lineage>
</organism>
<dbReference type="Proteomes" id="UP000253606">
    <property type="component" value="Plasmid pACPOL2"/>
</dbReference>
<proteinExistence type="predicted"/>
<reference evidence="1 2" key="1">
    <citation type="journal article" date="2018" name="Front. Microbiol.">
        <title>Hydrolytic Capabilities as a Key to Environmental Success: Chitinolytic and Cellulolytic Acidobacteria From Acidic Sub-arctic Soils and Boreal Peatlands.</title>
        <authorList>
            <person name="Belova S.E."/>
            <person name="Ravin N.V."/>
            <person name="Pankratov T.A."/>
            <person name="Rakitin A.L."/>
            <person name="Ivanova A.A."/>
            <person name="Beletsky A.V."/>
            <person name="Mardanov A.V."/>
            <person name="Sinninghe Damste J.S."/>
            <person name="Dedysh S.N."/>
        </authorList>
    </citation>
    <scope>NUCLEOTIDE SEQUENCE [LARGE SCALE GENOMIC DNA]</scope>
    <source>
        <strain evidence="1 2">SBC82</strain>
        <plasmid evidence="2">pacpol2</plasmid>
    </source>
</reference>
<geneLocation type="plasmid" evidence="2">
    <name>pacpol2</name>
</geneLocation>
<name>A0A2Z5GBN3_9BACT</name>
<keyword evidence="2" id="KW-1185">Reference proteome</keyword>
<evidence type="ECO:0000313" key="1">
    <source>
        <dbReference type="EMBL" id="AXC16066.1"/>
    </source>
</evidence>
<evidence type="ECO:0000313" key="2">
    <source>
        <dbReference type="Proteomes" id="UP000253606"/>
    </source>
</evidence>
<gene>
    <name evidence="1" type="ORF">ACPOL_6858</name>
</gene>
<protein>
    <submittedName>
        <fullName evidence="1">Uncharacterized protein</fullName>
    </submittedName>
</protein>